<dbReference type="AlphaFoldDB" id="A0A7E5VEA0"/>
<dbReference type="InterPro" id="IPR005135">
    <property type="entry name" value="Endo/exonuclease/phosphatase"/>
</dbReference>
<dbReference type="Pfam" id="PF03372">
    <property type="entry name" value="Exo_endo_phos"/>
    <property type="match status" value="1"/>
</dbReference>
<name>A0A7E5VEA0_TRINI</name>
<dbReference type="RefSeq" id="XP_026726622.1">
    <property type="nucleotide sequence ID" value="XM_026870821.1"/>
</dbReference>
<dbReference type="GO" id="GO:0071897">
    <property type="term" value="P:DNA biosynthetic process"/>
    <property type="evidence" value="ECO:0007669"/>
    <property type="project" value="UniProtKB-ARBA"/>
</dbReference>
<protein>
    <submittedName>
        <fullName evidence="3">Uncharacterized protein LOC113493040</fullName>
    </submittedName>
</protein>
<dbReference type="GO" id="GO:0003824">
    <property type="term" value="F:catalytic activity"/>
    <property type="evidence" value="ECO:0007669"/>
    <property type="project" value="InterPro"/>
</dbReference>
<sequence length="938" mass="106766">MMDKNCTFISYNCRSVRRSVDCIRALCKQGDIIALQETWCMPHELSFLGTIDDNFSYTATSAVDTTSGMLRGRPHGGVALLWRKSIFPNVTVIQCKSVRLSAIKVSTATSRSFIVFSVYMPVDVTENLAEFTSCLGEISAIIESCDLESIYIMGDFNAHPSEAFGKELINFCSEQKWICVDLERLGITSDTYTYISDSHGSRRWLDHCLVTENAWSTVTNINVKYDVYWSDHFPLILSCNINMISPKIVHSVRVPNKIVWGTRDTKQIEQYNKICNSLFRDLDYPTEFTGCDGKLCNNVDHKVIISNMYNNIVKILREGAVRSYILHKKKPRVIGWNKHVRSAHDQARIAYLTWIQCGKPTIGPIYNNMCETKRVFKSKIKWCQNNELQLQVDMLATHHKAKDFNSFWKLTNKLVPKNSLPVSMNGICDHKGISNLFKDQFMVQPQPCNIQGALSSKRPRADTVMSDMNTLVRAKDIVAIINGMKRGKSPGHDGLSIEHLRFAGKHLPRVLAMFYNFCISHSYLPDDLMKTVVVPIIKNKTGDASDGSNYRPISLATILAKVLDSLLDKQLNKHMSLSDAQFGFQSKLSTETAILCLKHTVQYYTSRKTPVYACFLDLSKAFDLVSYDRLWEKMLAETTVPEVTINLFRYWYSNQMNVVRWADSYSDEYRLDCGVRQGGITSPKLFNLYINGLIVELSKANVGCSINGNTTNNISYADDMVLLSPSISALNKLIRICEAYAAAHGLKYNIKKSELMLFKAGTKSYDVPPVLLNGSPLTWVKQFKYLGHWVVDSLSDDMDLERERRALSVRCNMLARRFARCSKPIKNTLFKAYCQSFYTCSLWVKYTQKAYSALRVQYNNGYRMLLGLPRFCSASGMFAEARIDDFFAIRRKRIASLLRRVRDGANSFLAVVSQDINNDIMRHWMAIQKPSILVFSVK</sequence>
<dbReference type="InterPro" id="IPR043502">
    <property type="entry name" value="DNA/RNA_pol_sf"/>
</dbReference>
<organism evidence="2 3">
    <name type="scientific">Trichoplusia ni</name>
    <name type="common">Cabbage looper</name>
    <dbReference type="NCBI Taxonomy" id="7111"/>
    <lineage>
        <taxon>Eukaryota</taxon>
        <taxon>Metazoa</taxon>
        <taxon>Ecdysozoa</taxon>
        <taxon>Arthropoda</taxon>
        <taxon>Hexapoda</taxon>
        <taxon>Insecta</taxon>
        <taxon>Pterygota</taxon>
        <taxon>Neoptera</taxon>
        <taxon>Endopterygota</taxon>
        <taxon>Lepidoptera</taxon>
        <taxon>Glossata</taxon>
        <taxon>Ditrysia</taxon>
        <taxon>Noctuoidea</taxon>
        <taxon>Noctuidae</taxon>
        <taxon>Plusiinae</taxon>
        <taxon>Trichoplusia</taxon>
    </lineage>
</organism>
<proteinExistence type="predicted"/>
<evidence type="ECO:0000259" key="1">
    <source>
        <dbReference type="PROSITE" id="PS50878"/>
    </source>
</evidence>
<dbReference type="InParanoid" id="A0A7E5VEA0"/>
<accession>A0A7E5VEA0</accession>
<evidence type="ECO:0000313" key="3">
    <source>
        <dbReference type="RefSeq" id="XP_026726622.1"/>
    </source>
</evidence>
<gene>
    <name evidence="3" type="primary">LOC113493040</name>
</gene>
<dbReference type="SUPFAM" id="SSF56672">
    <property type="entry name" value="DNA/RNA polymerases"/>
    <property type="match status" value="1"/>
</dbReference>
<dbReference type="Gene3D" id="3.60.10.10">
    <property type="entry name" value="Endonuclease/exonuclease/phosphatase"/>
    <property type="match status" value="1"/>
</dbReference>
<dbReference type="Pfam" id="PF00078">
    <property type="entry name" value="RVT_1"/>
    <property type="match status" value="1"/>
</dbReference>
<dbReference type="PANTHER" id="PTHR19446">
    <property type="entry name" value="REVERSE TRANSCRIPTASES"/>
    <property type="match status" value="1"/>
</dbReference>
<keyword evidence="2" id="KW-1185">Reference proteome</keyword>
<dbReference type="OrthoDB" id="7476844at2759"/>
<dbReference type="GeneID" id="113493040"/>
<reference evidence="3" key="1">
    <citation type="submission" date="2025-08" db="UniProtKB">
        <authorList>
            <consortium name="RefSeq"/>
        </authorList>
    </citation>
    <scope>IDENTIFICATION</scope>
</reference>
<feature type="domain" description="Reverse transcriptase" evidence="1">
    <location>
        <begin position="517"/>
        <end position="790"/>
    </location>
</feature>
<dbReference type="CDD" id="cd01650">
    <property type="entry name" value="RT_nLTR_like"/>
    <property type="match status" value="1"/>
</dbReference>
<evidence type="ECO:0000313" key="2">
    <source>
        <dbReference type="Proteomes" id="UP000322000"/>
    </source>
</evidence>
<dbReference type="SUPFAM" id="SSF56219">
    <property type="entry name" value="DNase I-like"/>
    <property type="match status" value="1"/>
</dbReference>
<dbReference type="KEGG" id="tnl:113493040"/>
<dbReference type="Proteomes" id="UP000322000">
    <property type="component" value="Chromosome 4"/>
</dbReference>
<dbReference type="PROSITE" id="PS50878">
    <property type="entry name" value="RT_POL"/>
    <property type="match status" value="1"/>
</dbReference>
<dbReference type="InterPro" id="IPR036691">
    <property type="entry name" value="Endo/exonu/phosph_ase_sf"/>
</dbReference>
<dbReference type="InterPro" id="IPR000477">
    <property type="entry name" value="RT_dom"/>
</dbReference>